<sequence length="142" mass="16134">MSGTSHSTQQDFIGAGWAFPLGVASQGGIALVRREVELEQAMRLILSTYPGERPMRPQFGSRIRDFVFRPVNVETTAELSQVVHDALLRWEPRVDVEGVLVTPHPEEDGVLYIDIQYRPKDTNDRRNLVFPFYTIPEDGSDY</sequence>
<dbReference type="SUPFAM" id="SSF160719">
    <property type="entry name" value="gpW/gp25-like"/>
    <property type="match status" value="1"/>
</dbReference>
<evidence type="ECO:0000259" key="1">
    <source>
        <dbReference type="Pfam" id="PF04965"/>
    </source>
</evidence>
<name>A0A4R7VB46_9PSEU</name>
<organism evidence="2 3">
    <name type="scientific">Actinophytocola oryzae</name>
    <dbReference type="NCBI Taxonomy" id="502181"/>
    <lineage>
        <taxon>Bacteria</taxon>
        <taxon>Bacillati</taxon>
        <taxon>Actinomycetota</taxon>
        <taxon>Actinomycetes</taxon>
        <taxon>Pseudonocardiales</taxon>
        <taxon>Pseudonocardiaceae</taxon>
    </lineage>
</organism>
<proteinExistence type="predicted"/>
<feature type="domain" description="IraD/Gp25-like" evidence="1">
    <location>
        <begin position="37"/>
        <end position="123"/>
    </location>
</feature>
<keyword evidence="3" id="KW-1185">Reference proteome</keyword>
<evidence type="ECO:0000313" key="2">
    <source>
        <dbReference type="EMBL" id="TDV46178.1"/>
    </source>
</evidence>
<dbReference type="AlphaFoldDB" id="A0A4R7VB46"/>
<dbReference type="RefSeq" id="WP_133905839.1">
    <property type="nucleotide sequence ID" value="NZ_SOCP01000011.1"/>
</dbReference>
<gene>
    <name evidence="2" type="ORF">CLV71_111136</name>
</gene>
<dbReference type="Pfam" id="PF04965">
    <property type="entry name" value="GPW_gp25"/>
    <property type="match status" value="1"/>
</dbReference>
<dbReference type="EMBL" id="SOCP01000011">
    <property type="protein sequence ID" value="TDV46178.1"/>
    <property type="molecule type" value="Genomic_DNA"/>
</dbReference>
<accession>A0A4R7VB46</accession>
<dbReference type="Proteomes" id="UP000294927">
    <property type="component" value="Unassembled WGS sequence"/>
</dbReference>
<reference evidence="2 3" key="1">
    <citation type="submission" date="2019-03" db="EMBL/GenBank/DDBJ databases">
        <title>Genomic Encyclopedia of Archaeal and Bacterial Type Strains, Phase II (KMG-II): from individual species to whole genera.</title>
        <authorList>
            <person name="Goeker M."/>
        </authorList>
    </citation>
    <scope>NUCLEOTIDE SEQUENCE [LARGE SCALE GENOMIC DNA]</scope>
    <source>
        <strain evidence="2 3">DSM 45499</strain>
    </source>
</reference>
<evidence type="ECO:0000313" key="3">
    <source>
        <dbReference type="Proteomes" id="UP000294927"/>
    </source>
</evidence>
<dbReference type="OrthoDB" id="9802846at2"/>
<dbReference type="InterPro" id="IPR007048">
    <property type="entry name" value="IraD/Gp25-like"/>
</dbReference>
<protein>
    <recommendedName>
        <fullName evidence="1">IraD/Gp25-like domain-containing protein</fullName>
    </recommendedName>
</protein>
<dbReference type="Gene3D" id="3.10.450.40">
    <property type="match status" value="1"/>
</dbReference>
<comment type="caution">
    <text evidence="2">The sequence shown here is derived from an EMBL/GenBank/DDBJ whole genome shotgun (WGS) entry which is preliminary data.</text>
</comment>